<sequence length="34" mass="3444">AALAKGVSAKSLGFMLAASGFHFFMSSPQSTAPK</sequence>
<comment type="caution">
    <text evidence="1">The sequence shown here is derived from an EMBL/GenBank/DDBJ whole genome shotgun (WGS) entry which is preliminary data.</text>
</comment>
<dbReference type="OrthoDB" id="10460450at2759"/>
<dbReference type="AlphaFoldDB" id="A0A1Q9BVR5"/>
<protein>
    <submittedName>
        <fullName evidence="1">Uncharacterized protein</fullName>
    </submittedName>
</protein>
<dbReference type="Proteomes" id="UP000186817">
    <property type="component" value="Unassembled WGS sequence"/>
</dbReference>
<evidence type="ECO:0000313" key="2">
    <source>
        <dbReference type="Proteomes" id="UP000186817"/>
    </source>
</evidence>
<name>A0A1Q9BVR5_SYMMI</name>
<proteinExistence type="predicted"/>
<feature type="non-terminal residue" evidence="1">
    <location>
        <position position="1"/>
    </location>
</feature>
<organism evidence="1 2">
    <name type="scientific">Symbiodinium microadriaticum</name>
    <name type="common">Dinoflagellate</name>
    <name type="synonym">Zooxanthella microadriatica</name>
    <dbReference type="NCBI Taxonomy" id="2951"/>
    <lineage>
        <taxon>Eukaryota</taxon>
        <taxon>Sar</taxon>
        <taxon>Alveolata</taxon>
        <taxon>Dinophyceae</taxon>
        <taxon>Suessiales</taxon>
        <taxon>Symbiodiniaceae</taxon>
        <taxon>Symbiodinium</taxon>
    </lineage>
</organism>
<accession>A0A1Q9BVR5</accession>
<dbReference type="EMBL" id="LSRX01003260">
    <property type="protein sequence ID" value="OLP74755.1"/>
    <property type="molecule type" value="Genomic_DNA"/>
</dbReference>
<reference evidence="1 2" key="1">
    <citation type="submission" date="2016-02" db="EMBL/GenBank/DDBJ databases">
        <title>Genome analysis of coral dinoflagellate symbionts highlights evolutionary adaptations to a symbiotic lifestyle.</title>
        <authorList>
            <person name="Aranda M."/>
            <person name="Li Y."/>
            <person name="Liew Y.J."/>
            <person name="Baumgarten S."/>
            <person name="Simakov O."/>
            <person name="Wilson M."/>
            <person name="Piel J."/>
            <person name="Ashoor H."/>
            <person name="Bougouffa S."/>
            <person name="Bajic V.B."/>
            <person name="Ryu T."/>
            <person name="Ravasi T."/>
            <person name="Bayer T."/>
            <person name="Micklem G."/>
            <person name="Kim H."/>
            <person name="Bhak J."/>
            <person name="Lajeunesse T.C."/>
            <person name="Voolstra C.R."/>
        </authorList>
    </citation>
    <scope>NUCLEOTIDE SEQUENCE [LARGE SCALE GENOMIC DNA]</scope>
    <source>
        <strain evidence="1 2">CCMP2467</strain>
    </source>
</reference>
<evidence type="ECO:0000313" key="1">
    <source>
        <dbReference type="EMBL" id="OLP74755.1"/>
    </source>
</evidence>
<keyword evidence="2" id="KW-1185">Reference proteome</keyword>
<gene>
    <name evidence="1" type="ORF">AK812_SmicGene45621</name>
</gene>